<reference evidence="2 3" key="1">
    <citation type="submission" date="2016-10" db="EMBL/GenBank/DDBJ databases">
        <authorList>
            <person name="de Groot N.N."/>
        </authorList>
    </citation>
    <scope>NUCLEOTIDE SEQUENCE [LARGE SCALE GENOMIC DNA]</scope>
    <source>
        <strain evidence="2 3">DSM 8512</strain>
    </source>
</reference>
<evidence type="ECO:0008006" key="4">
    <source>
        <dbReference type="Google" id="ProtNLM"/>
    </source>
</evidence>
<organism evidence="2 3">
    <name type="scientific">Paracoccus alcaliphilus</name>
    <dbReference type="NCBI Taxonomy" id="34002"/>
    <lineage>
        <taxon>Bacteria</taxon>
        <taxon>Pseudomonadati</taxon>
        <taxon>Pseudomonadota</taxon>
        <taxon>Alphaproteobacteria</taxon>
        <taxon>Rhodobacterales</taxon>
        <taxon>Paracoccaceae</taxon>
        <taxon>Paracoccus</taxon>
    </lineage>
</organism>
<feature type="signal peptide" evidence="1">
    <location>
        <begin position="1"/>
        <end position="23"/>
    </location>
</feature>
<dbReference type="Proteomes" id="UP000199054">
    <property type="component" value="Unassembled WGS sequence"/>
</dbReference>
<proteinExistence type="predicted"/>
<keyword evidence="1" id="KW-0732">Signal</keyword>
<evidence type="ECO:0000256" key="1">
    <source>
        <dbReference type="SAM" id="SignalP"/>
    </source>
</evidence>
<evidence type="ECO:0000313" key="2">
    <source>
        <dbReference type="EMBL" id="SEO03824.1"/>
    </source>
</evidence>
<evidence type="ECO:0000313" key="3">
    <source>
        <dbReference type="Proteomes" id="UP000199054"/>
    </source>
</evidence>
<gene>
    <name evidence="2" type="ORF">SAMN04489859_103025</name>
</gene>
<sequence length="135" mass="15086">MIAGMTRLAYSLALLMMALPVAAQDSQEVPPPPAPVFDEFRPLPLHEVARQVSDRYAGRLVAAEIRPPRPEERENGVSLVYEFRLVTPRRHMLLIRVDARDSRFLEVAGRGQIEALRSGARTSGKEPGRWDQGGE</sequence>
<dbReference type="AlphaFoldDB" id="A0A1H8LF95"/>
<keyword evidence="3" id="KW-1185">Reference proteome</keyword>
<dbReference type="EMBL" id="FODE01000030">
    <property type="protein sequence ID" value="SEO03824.1"/>
    <property type="molecule type" value="Genomic_DNA"/>
</dbReference>
<protein>
    <recommendedName>
        <fullName evidence="4">Peptidase propeptide and YPEB domain-containing protein</fullName>
    </recommendedName>
</protein>
<name>A0A1H8LF95_9RHOB</name>
<accession>A0A1H8LF95</accession>
<dbReference type="STRING" id="34002.SAMN04489859_103025"/>
<feature type="chain" id="PRO_5011525634" description="Peptidase propeptide and YPEB domain-containing protein" evidence="1">
    <location>
        <begin position="24"/>
        <end position="135"/>
    </location>
</feature>